<gene>
    <name evidence="12" type="ORF">GGD89_000633</name>
</gene>
<evidence type="ECO:0000256" key="7">
    <source>
        <dbReference type="ARBA" id="ARBA00023027"/>
    </source>
</evidence>
<reference evidence="12 13" key="1">
    <citation type="submission" date="2020-08" db="EMBL/GenBank/DDBJ databases">
        <title>Genome sequencing of Purple Non-Sulfur Bacteria from various extreme environments.</title>
        <authorList>
            <person name="Mayer M."/>
        </authorList>
    </citation>
    <scope>NUCLEOTIDE SEQUENCE [LARGE SCALE GENOMIC DNA]</scope>
    <source>
        <strain evidence="12 13">JA131</strain>
    </source>
</reference>
<feature type="binding site" evidence="10">
    <location>
        <position position="143"/>
    </location>
    <ligand>
        <name>[2Fe-2S] cluster</name>
        <dbReference type="ChEBI" id="CHEBI:190135"/>
    </ligand>
</feature>
<evidence type="ECO:0000256" key="5">
    <source>
        <dbReference type="ARBA" id="ARBA00023004"/>
    </source>
</evidence>
<keyword evidence="5 10" id="KW-0408">Iron</keyword>
<evidence type="ECO:0000256" key="4">
    <source>
        <dbReference type="ARBA" id="ARBA00022967"/>
    </source>
</evidence>
<dbReference type="PIRSF" id="PIRSF000216">
    <property type="entry name" value="NADH_DH_24kDa"/>
    <property type="match status" value="1"/>
</dbReference>
<dbReference type="GO" id="GO:0008324">
    <property type="term" value="F:monoatomic cation transmembrane transporter activity"/>
    <property type="evidence" value="ECO:0007669"/>
    <property type="project" value="UniProtKB-ARBA"/>
</dbReference>
<dbReference type="NCBIfam" id="TIGR01958">
    <property type="entry name" value="nuoE_fam"/>
    <property type="match status" value="1"/>
</dbReference>
<keyword evidence="13" id="KW-1185">Reference proteome</keyword>
<evidence type="ECO:0000256" key="6">
    <source>
        <dbReference type="ARBA" id="ARBA00023014"/>
    </source>
</evidence>
<evidence type="ECO:0000256" key="2">
    <source>
        <dbReference type="ARBA" id="ARBA00022714"/>
    </source>
</evidence>
<organism evidence="12 13">
    <name type="scientific">Roseospira visakhapatnamensis</name>
    <dbReference type="NCBI Taxonomy" id="390880"/>
    <lineage>
        <taxon>Bacteria</taxon>
        <taxon>Pseudomonadati</taxon>
        <taxon>Pseudomonadota</taxon>
        <taxon>Alphaproteobacteria</taxon>
        <taxon>Rhodospirillales</taxon>
        <taxon>Rhodospirillaceae</taxon>
        <taxon>Roseospira</taxon>
    </lineage>
</organism>
<evidence type="ECO:0000256" key="10">
    <source>
        <dbReference type="PIRSR" id="PIRSR000216-1"/>
    </source>
</evidence>
<dbReference type="PROSITE" id="PS01099">
    <property type="entry name" value="COMPLEX1_24K"/>
    <property type="match status" value="1"/>
</dbReference>
<dbReference type="GO" id="GO:0003954">
    <property type="term" value="F:NADH dehydrogenase activity"/>
    <property type="evidence" value="ECO:0007669"/>
    <property type="project" value="TreeGrafter"/>
</dbReference>
<feature type="region of interest" description="Disordered" evidence="11">
    <location>
        <begin position="177"/>
        <end position="225"/>
    </location>
</feature>
<evidence type="ECO:0000256" key="8">
    <source>
        <dbReference type="ARBA" id="ARBA00034078"/>
    </source>
</evidence>
<dbReference type="InterPro" id="IPR002023">
    <property type="entry name" value="NuoE-like"/>
</dbReference>
<comment type="caution">
    <text evidence="12">The sequence shown here is derived from an EMBL/GenBank/DDBJ whole genome shotgun (WGS) entry which is preliminary data.</text>
</comment>
<dbReference type="InterPro" id="IPR036249">
    <property type="entry name" value="Thioredoxin-like_sf"/>
</dbReference>
<dbReference type="FunFam" id="3.40.30.10:FF:000022">
    <property type="entry name" value="NADH dehydrogenase flavoprotein 2, mitochondrial"/>
    <property type="match status" value="1"/>
</dbReference>
<dbReference type="PANTHER" id="PTHR10371:SF3">
    <property type="entry name" value="NADH DEHYDROGENASE [UBIQUINONE] FLAVOPROTEIN 2, MITOCHONDRIAL"/>
    <property type="match status" value="1"/>
</dbReference>
<dbReference type="GO" id="GO:0022890">
    <property type="term" value="F:inorganic cation transmembrane transporter activity"/>
    <property type="evidence" value="ECO:0007669"/>
    <property type="project" value="UniProtKB-ARBA"/>
</dbReference>
<dbReference type="GO" id="GO:0031967">
    <property type="term" value="C:organelle envelope"/>
    <property type="evidence" value="ECO:0007669"/>
    <property type="project" value="UniProtKB-ARBA"/>
</dbReference>
<evidence type="ECO:0000256" key="3">
    <source>
        <dbReference type="ARBA" id="ARBA00022723"/>
    </source>
</evidence>
<keyword evidence="7" id="KW-0520">NAD</keyword>
<comment type="cofactor">
    <cofactor evidence="8">
        <name>[2Fe-2S] cluster</name>
        <dbReference type="ChEBI" id="CHEBI:190135"/>
    </cofactor>
</comment>
<name>A0A7W6W935_9PROT</name>
<feature type="binding site" evidence="10">
    <location>
        <position position="103"/>
    </location>
    <ligand>
        <name>[2Fe-2S] cluster</name>
        <dbReference type="ChEBI" id="CHEBI:190135"/>
    </ligand>
</feature>
<dbReference type="PANTHER" id="PTHR10371">
    <property type="entry name" value="NADH DEHYDROGENASE UBIQUINONE FLAVOPROTEIN 2, MITOCHONDRIAL"/>
    <property type="match status" value="1"/>
</dbReference>
<dbReference type="CDD" id="cd03064">
    <property type="entry name" value="TRX_Fd_NuoE"/>
    <property type="match status" value="1"/>
</dbReference>
<keyword evidence="3 10" id="KW-0479">Metal-binding</keyword>
<comment type="catalytic activity">
    <reaction evidence="9">
        <text>a quinone + NADH + 5 H(+)(in) = a quinol + NAD(+) + 4 H(+)(out)</text>
        <dbReference type="Rhea" id="RHEA:57888"/>
        <dbReference type="ChEBI" id="CHEBI:15378"/>
        <dbReference type="ChEBI" id="CHEBI:24646"/>
        <dbReference type="ChEBI" id="CHEBI:57540"/>
        <dbReference type="ChEBI" id="CHEBI:57945"/>
        <dbReference type="ChEBI" id="CHEBI:132124"/>
    </reaction>
</comment>
<keyword evidence="2 10" id="KW-0001">2Fe-2S</keyword>
<dbReference type="RefSeq" id="WP_184042642.1">
    <property type="nucleotide sequence ID" value="NZ_JACIGK010000003.1"/>
</dbReference>
<feature type="binding site" evidence="10">
    <location>
        <position position="139"/>
    </location>
    <ligand>
        <name>[2Fe-2S] cluster</name>
        <dbReference type="ChEBI" id="CHEBI:190135"/>
    </ligand>
</feature>
<dbReference type="Gene3D" id="1.10.10.1590">
    <property type="entry name" value="NADH-quinone oxidoreductase subunit E"/>
    <property type="match status" value="1"/>
</dbReference>
<dbReference type="GO" id="GO:0098662">
    <property type="term" value="P:inorganic cation transmembrane transport"/>
    <property type="evidence" value="ECO:0007669"/>
    <property type="project" value="UniProtKB-ARBA"/>
</dbReference>
<keyword evidence="6 10" id="KW-0411">Iron-sulfur</keyword>
<protein>
    <submittedName>
        <fullName evidence="12">NADH-quinone oxidoreductase E subunit</fullName>
    </submittedName>
</protein>
<dbReference type="FunFam" id="1.10.10.1590:FF:000001">
    <property type="entry name" value="NADH-quinone oxidoreductase subunit E"/>
    <property type="match status" value="1"/>
</dbReference>
<evidence type="ECO:0000313" key="13">
    <source>
        <dbReference type="Proteomes" id="UP000554286"/>
    </source>
</evidence>
<evidence type="ECO:0000256" key="11">
    <source>
        <dbReference type="SAM" id="MobiDB-lite"/>
    </source>
</evidence>
<proteinExistence type="inferred from homology"/>
<evidence type="ECO:0000256" key="1">
    <source>
        <dbReference type="ARBA" id="ARBA00010643"/>
    </source>
</evidence>
<dbReference type="Pfam" id="PF01257">
    <property type="entry name" value="2Fe-2S_thioredx"/>
    <property type="match status" value="1"/>
</dbReference>
<dbReference type="Gene3D" id="3.40.30.10">
    <property type="entry name" value="Glutaredoxin"/>
    <property type="match status" value="1"/>
</dbReference>
<dbReference type="EMBL" id="JACIGK010000003">
    <property type="protein sequence ID" value="MBB4265022.1"/>
    <property type="molecule type" value="Genomic_DNA"/>
</dbReference>
<accession>A0A7W6W935</accession>
<dbReference type="GO" id="GO:0022804">
    <property type="term" value="F:active transmembrane transporter activity"/>
    <property type="evidence" value="ECO:0007669"/>
    <property type="project" value="UniProtKB-ARBA"/>
</dbReference>
<comment type="cofactor">
    <cofactor evidence="10">
        <name>[2Fe-2S] cluster</name>
        <dbReference type="ChEBI" id="CHEBI:190135"/>
    </cofactor>
    <text evidence="10">Binds 1 [2Fe-2S] cluster.</text>
</comment>
<evidence type="ECO:0000313" key="12">
    <source>
        <dbReference type="EMBL" id="MBB4265022.1"/>
    </source>
</evidence>
<dbReference type="InterPro" id="IPR042128">
    <property type="entry name" value="NuoE_dom"/>
</dbReference>
<evidence type="ECO:0000256" key="9">
    <source>
        <dbReference type="ARBA" id="ARBA00047712"/>
    </source>
</evidence>
<dbReference type="GO" id="GO:1902494">
    <property type="term" value="C:catalytic complex"/>
    <property type="evidence" value="ECO:0007669"/>
    <property type="project" value="UniProtKB-ARBA"/>
</dbReference>
<dbReference type="GO" id="GO:0051537">
    <property type="term" value="F:2 iron, 2 sulfur cluster binding"/>
    <property type="evidence" value="ECO:0007669"/>
    <property type="project" value="UniProtKB-KW"/>
</dbReference>
<dbReference type="Proteomes" id="UP000554286">
    <property type="component" value="Unassembled WGS sequence"/>
</dbReference>
<dbReference type="SUPFAM" id="SSF52833">
    <property type="entry name" value="Thioredoxin-like"/>
    <property type="match status" value="1"/>
</dbReference>
<dbReference type="GO" id="GO:0031090">
    <property type="term" value="C:organelle membrane"/>
    <property type="evidence" value="ECO:0007669"/>
    <property type="project" value="UniProtKB-ARBA"/>
</dbReference>
<dbReference type="GO" id="GO:0046872">
    <property type="term" value="F:metal ion binding"/>
    <property type="evidence" value="ECO:0007669"/>
    <property type="project" value="UniProtKB-KW"/>
</dbReference>
<feature type="binding site" evidence="10">
    <location>
        <position position="98"/>
    </location>
    <ligand>
        <name>[2Fe-2S] cluster</name>
        <dbReference type="ChEBI" id="CHEBI:190135"/>
    </ligand>
</feature>
<feature type="compositionally biased region" description="Low complexity" evidence="11">
    <location>
        <begin position="190"/>
        <end position="207"/>
    </location>
</feature>
<dbReference type="InterPro" id="IPR041921">
    <property type="entry name" value="NuoE_N"/>
</dbReference>
<dbReference type="AlphaFoldDB" id="A0A7W6W935"/>
<sequence length="225" mass="24097">MSAAPKTIPGAADRPFAFTAENQAEAERLIAKYPEGRTRSAVLPLLDLAQRQEGWVSRAVVEAVAKMAGVAPIMVWEVATFYTMYNLEPIGRFHIEVCTNLPCWLRGSEDVVRAARDVFGVDIGQTSADGLVTLSQAECLGACVNAPMAQIGDDYYEDLTYDRAKALFTAMKQGRTMHGGSQAGRRCSAPEGTLTTLTTDPTTPEGGRWIADSSPAAPGATADPR</sequence>
<keyword evidence="4" id="KW-1278">Translocase</keyword>
<dbReference type="GO" id="GO:0098796">
    <property type="term" value="C:membrane protein complex"/>
    <property type="evidence" value="ECO:0007669"/>
    <property type="project" value="UniProtKB-ARBA"/>
</dbReference>
<comment type="similarity">
    <text evidence="1">Belongs to the complex I 24 kDa subunit family.</text>
</comment>